<dbReference type="GO" id="GO:0010181">
    <property type="term" value="F:FMN binding"/>
    <property type="evidence" value="ECO:0007669"/>
    <property type="project" value="InterPro"/>
</dbReference>
<organism evidence="3">
    <name type="scientific">Microbacterium sp. LWS13-1.2</name>
    <dbReference type="NCBI Taxonomy" id="3135264"/>
    <lineage>
        <taxon>Bacteria</taxon>
        <taxon>Bacillati</taxon>
        <taxon>Actinomycetota</taxon>
        <taxon>Actinomycetes</taxon>
        <taxon>Micrococcales</taxon>
        <taxon>Microbacteriaceae</taxon>
        <taxon>Microbacterium</taxon>
    </lineage>
</organism>
<name>A0AAU6SBE1_9MICO</name>
<evidence type="ECO:0000259" key="2">
    <source>
        <dbReference type="SMART" id="SM00903"/>
    </source>
</evidence>
<dbReference type="SMART" id="SM00903">
    <property type="entry name" value="Flavin_Reduct"/>
    <property type="match status" value="1"/>
</dbReference>
<dbReference type="InterPro" id="IPR012349">
    <property type="entry name" value="Split_barrel_FMN-bd"/>
</dbReference>
<dbReference type="PANTHER" id="PTHR30466">
    <property type="entry name" value="FLAVIN REDUCTASE"/>
    <property type="match status" value="1"/>
</dbReference>
<dbReference type="GO" id="GO:0006208">
    <property type="term" value="P:pyrimidine nucleobase catabolic process"/>
    <property type="evidence" value="ECO:0007669"/>
    <property type="project" value="TreeGrafter"/>
</dbReference>
<feature type="domain" description="Flavin reductase like" evidence="2">
    <location>
        <begin position="29"/>
        <end position="180"/>
    </location>
</feature>
<protein>
    <submittedName>
        <fullName evidence="3">Flavin reductase family protein</fullName>
    </submittedName>
</protein>
<dbReference type="Gene3D" id="2.30.110.10">
    <property type="entry name" value="Electron Transport, Fmn-binding Protein, Chain A"/>
    <property type="match status" value="1"/>
</dbReference>
<dbReference type="RefSeq" id="WP_349428786.1">
    <property type="nucleotide sequence ID" value="NZ_CP151632.1"/>
</dbReference>
<evidence type="ECO:0000313" key="3">
    <source>
        <dbReference type="EMBL" id="WZO34233.1"/>
    </source>
</evidence>
<dbReference type="GO" id="GO:0042602">
    <property type="term" value="F:riboflavin reductase (NADPH) activity"/>
    <property type="evidence" value="ECO:0007669"/>
    <property type="project" value="TreeGrafter"/>
</dbReference>
<accession>A0AAU6SBE1</accession>
<dbReference type="SUPFAM" id="SSF50475">
    <property type="entry name" value="FMN-binding split barrel"/>
    <property type="match status" value="1"/>
</dbReference>
<keyword evidence="1" id="KW-0560">Oxidoreductase</keyword>
<dbReference type="PANTHER" id="PTHR30466:SF1">
    <property type="entry name" value="FMN REDUCTASE (NADH) RUTF"/>
    <property type="match status" value="1"/>
</dbReference>
<dbReference type="InterPro" id="IPR050268">
    <property type="entry name" value="NADH-dep_flavin_reductase"/>
</dbReference>
<sequence length="187" mass="19615">MHPTGHIEVLEVTEPGSDVLTADAFRAAFRSHPAGVAVVTADPGGDPIAMTVSSLTSISASPPLMAFSASAQSSSTAALRRATSVVVHLLNAEQLWLAQLGATTGVDRFQDPTKWRRLPTGEPVFPDGGTWIRGEVVHRVEAGNAVIHVVKAIETNSSAESSSDASGVGPLVYHNRSWHVLSDASMI</sequence>
<gene>
    <name evidence="3" type="ORF">MRBLWS13_001886</name>
</gene>
<dbReference type="EMBL" id="CP151632">
    <property type="protein sequence ID" value="WZO34233.1"/>
    <property type="molecule type" value="Genomic_DNA"/>
</dbReference>
<dbReference type="InterPro" id="IPR002563">
    <property type="entry name" value="Flavin_Rdtase-like_dom"/>
</dbReference>
<proteinExistence type="predicted"/>
<dbReference type="Pfam" id="PF01613">
    <property type="entry name" value="Flavin_Reduct"/>
    <property type="match status" value="1"/>
</dbReference>
<dbReference type="AlphaFoldDB" id="A0AAU6SBE1"/>
<reference evidence="3" key="1">
    <citation type="submission" date="2024-04" db="EMBL/GenBank/DDBJ databases">
        <authorList>
            <person name="Roder T."/>
            <person name="Oberhansli S."/>
            <person name="Kreuzer M."/>
        </authorList>
    </citation>
    <scope>NUCLEOTIDE SEQUENCE</scope>
    <source>
        <strain evidence="3">LWS13-1.2</strain>
    </source>
</reference>
<evidence type="ECO:0000256" key="1">
    <source>
        <dbReference type="ARBA" id="ARBA00023002"/>
    </source>
</evidence>